<organism evidence="2 3">
    <name type="scientific">Blastococcus mobilis</name>
    <dbReference type="NCBI Taxonomy" id="1938746"/>
    <lineage>
        <taxon>Bacteria</taxon>
        <taxon>Bacillati</taxon>
        <taxon>Actinomycetota</taxon>
        <taxon>Actinomycetes</taxon>
        <taxon>Geodermatophilales</taxon>
        <taxon>Geodermatophilaceae</taxon>
        <taxon>Blastococcus</taxon>
    </lineage>
</organism>
<dbReference type="InterPro" id="IPR004675">
    <property type="entry name" value="AhpD_core"/>
</dbReference>
<reference evidence="2 3" key="1">
    <citation type="submission" date="2017-06" db="EMBL/GenBank/DDBJ databases">
        <authorList>
            <person name="Kim H.J."/>
            <person name="Triplett B.A."/>
        </authorList>
    </citation>
    <scope>NUCLEOTIDE SEQUENCE [LARGE SCALE GENOMIC DNA]</scope>
    <source>
        <strain evidence="2 3">DSM 44272</strain>
    </source>
</reference>
<gene>
    <name evidence="2" type="ORF">SAMN06272737_13831</name>
</gene>
<dbReference type="InterPro" id="IPR029032">
    <property type="entry name" value="AhpD-like"/>
</dbReference>
<sequence>MTAEHTAAETLRRAGEGCHHHVMSYGHAVHKELREPSRELRRAIPEVYDGYRQMHAAAYAAGALDEKTKELIALAIAVSKECDGCIASHARGAARTGATESEVAEALGVTIAMNGGPATVYGPRAFAAFREFAEETDAQQG</sequence>
<keyword evidence="2" id="KW-0560">Oxidoreductase</keyword>
<evidence type="ECO:0000259" key="1">
    <source>
        <dbReference type="Pfam" id="PF02627"/>
    </source>
</evidence>
<keyword evidence="2" id="KW-0575">Peroxidase</keyword>
<name>A0A239A6D8_9ACTN</name>
<dbReference type="Gene3D" id="1.20.1290.10">
    <property type="entry name" value="AhpD-like"/>
    <property type="match status" value="1"/>
</dbReference>
<dbReference type="GO" id="GO:0051920">
    <property type="term" value="F:peroxiredoxin activity"/>
    <property type="evidence" value="ECO:0007669"/>
    <property type="project" value="InterPro"/>
</dbReference>
<evidence type="ECO:0000313" key="2">
    <source>
        <dbReference type="EMBL" id="SNR91226.1"/>
    </source>
</evidence>
<dbReference type="Proteomes" id="UP000198403">
    <property type="component" value="Unassembled WGS sequence"/>
</dbReference>
<dbReference type="AlphaFoldDB" id="A0A239A6D8"/>
<proteinExistence type="predicted"/>
<feature type="domain" description="Carboxymuconolactone decarboxylase-like" evidence="1">
    <location>
        <begin position="45"/>
        <end position="121"/>
    </location>
</feature>
<evidence type="ECO:0000313" key="3">
    <source>
        <dbReference type="Proteomes" id="UP000198403"/>
    </source>
</evidence>
<dbReference type="InterPro" id="IPR003779">
    <property type="entry name" value="CMD-like"/>
</dbReference>
<dbReference type="PANTHER" id="PTHR33930:SF2">
    <property type="entry name" value="BLR3452 PROTEIN"/>
    <property type="match status" value="1"/>
</dbReference>
<dbReference type="Pfam" id="PF02627">
    <property type="entry name" value="CMD"/>
    <property type="match status" value="1"/>
</dbReference>
<dbReference type="SUPFAM" id="SSF69118">
    <property type="entry name" value="AhpD-like"/>
    <property type="match status" value="1"/>
</dbReference>
<dbReference type="PANTHER" id="PTHR33930">
    <property type="entry name" value="ALKYL HYDROPEROXIDE REDUCTASE AHPD"/>
    <property type="match status" value="1"/>
</dbReference>
<dbReference type="EMBL" id="FZNO01000038">
    <property type="protein sequence ID" value="SNR91226.1"/>
    <property type="molecule type" value="Genomic_DNA"/>
</dbReference>
<accession>A0A239A6D8</accession>
<dbReference type="NCBIfam" id="TIGR00778">
    <property type="entry name" value="ahpD_dom"/>
    <property type="match status" value="1"/>
</dbReference>
<keyword evidence="3" id="KW-1185">Reference proteome</keyword>
<protein>
    <submittedName>
        <fullName evidence="2">Alkylhydroperoxidase AhpD family core domain-containing protein</fullName>
    </submittedName>
</protein>